<dbReference type="InterPro" id="IPR006674">
    <property type="entry name" value="HD_domain"/>
</dbReference>
<feature type="transmembrane region" description="Helical" evidence="9">
    <location>
        <begin position="384"/>
        <end position="406"/>
    </location>
</feature>
<keyword evidence="2" id="KW-1003">Cell membrane</keyword>
<comment type="caution">
    <text evidence="12">The sequence shown here is derived from an EMBL/GenBank/DDBJ whole genome shotgun (WGS) entry which is preliminary data.</text>
</comment>
<evidence type="ECO:0000313" key="13">
    <source>
        <dbReference type="Proteomes" id="UP001597010"/>
    </source>
</evidence>
<name>A0ABW3AS25_9SPHI</name>
<proteinExistence type="predicted"/>
<keyword evidence="4" id="KW-0547">Nucleotide-binding</keyword>
<evidence type="ECO:0000256" key="5">
    <source>
        <dbReference type="ARBA" id="ARBA00022989"/>
    </source>
</evidence>
<keyword evidence="5 9" id="KW-1133">Transmembrane helix</keyword>
<evidence type="ECO:0000256" key="9">
    <source>
        <dbReference type="SAM" id="Phobius"/>
    </source>
</evidence>
<evidence type="ECO:0000256" key="8">
    <source>
        <dbReference type="SAM" id="MobiDB-lite"/>
    </source>
</evidence>
<dbReference type="Proteomes" id="UP001597010">
    <property type="component" value="Unassembled WGS sequence"/>
</dbReference>
<dbReference type="Pfam" id="PF18967">
    <property type="entry name" value="PycTM"/>
    <property type="match status" value="1"/>
</dbReference>
<dbReference type="Pfam" id="PF01966">
    <property type="entry name" value="HD"/>
    <property type="match status" value="1"/>
</dbReference>
<evidence type="ECO:0000256" key="2">
    <source>
        <dbReference type="ARBA" id="ARBA00022475"/>
    </source>
</evidence>
<feature type="domain" description="Pycsar effector protein" evidence="11">
    <location>
        <begin position="243"/>
        <end position="400"/>
    </location>
</feature>
<evidence type="ECO:0000259" key="11">
    <source>
        <dbReference type="Pfam" id="PF18967"/>
    </source>
</evidence>
<dbReference type="CDD" id="cd00077">
    <property type="entry name" value="HDc"/>
    <property type="match status" value="1"/>
</dbReference>
<dbReference type="InterPro" id="IPR003607">
    <property type="entry name" value="HD/PDEase_dom"/>
</dbReference>
<feature type="domain" description="HD" evidence="10">
    <location>
        <begin position="32"/>
        <end position="129"/>
    </location>
</feature>
<evidence type="ECO:0000313" key="12">
    <source>
        <dbReference type="EMBL" id="MFD0793640.1"/>
    </source>
</evidence>
<feature type="region of interest" description="Disordered" evidence="8">
    <location>
        <begin position="204"/>
        <end position="231"/>
    </location>
</feature>
<feature type="transmembrane region" description="Helical" evidence="9">
    <location>
        <begin position="284"/>
        <end position="308"/>
    </location>
</feature>
<evidence type="ECO:0000256" key="6">
    <source>
        <dbReference type="ARBA" id="ARBA00023118"/>
    </source>
</evidence>
<evidence type="ECO:0000256" key="1">
    <source>
        <dbReference type="ARBA" id="ARBA00004236"/>
    </source>
</evidence>
<accession>A0ABW3AS25</accession>
<dbReference type="InterPro" id="IPR043760">
    <property type="entry name" value="PycTM_dom"/>
</dbReference>
<keyword evidence="13" id="KW-1185">Reference proteome</keyword>
<keyword evidence="7 9" id="KW-0472">Membrane</keyword>
<keyword evidence="3 9" id="KW-0812">Transmembrane</keyword>
<evidence type="ECO:0000256" key="3">
    <source>
        <dbReference type="ARBA" id="ARBA00022692"/>
    </source>
</evidence>
<dbReference type="SUPFAM" id="SSF109604">
    <property type="entry name" value="HD-domain/PDEase-like"/>
    <property type="match status" value="1"/>
</dbReference>
<evidence type="ECO:0000256" key="4">
    <source>
        <dbReference type="ARBA" id="ARBA00022741"/>
    </source>
</evidence>
<protein>
    <submittedName>
        <fullName evidence="12">Pycsar system effector family protein</fullName>
    </submittedName>
</protein>
<keyword evidence="6" id="KW-0051">Antiviral defense</keyword>
<feature type="transmembrane region" description="Helical" evidence="9">
    <location>
        <begin position="259"/>
        <end position="278"/>
    </location>
</feature>
<gene>
    <name evidence="12" type="ORF">ACFQZX_08420</name>
</gene>
<sequence>MNYQSQLEQVKQHVLIYFKTHSDQRFVYHNQQHTEDVVNCCAQIANHYQLNNTDYFTVMAAAWFHDTGYLKSLSAHEQHSAELAQEYLKSIQIDINIIDQVTKCIMATQMPQNPSGLLEQIICDADLFHLGIPDFIKKTKAMHKEVEGITGKDISNHQWRVKTIQLMEQHHYYTDYCRLLLDNEKQKNLLYLIKKETDWQLKNPKKAKEEAKEAPLLNSKGTEASGMKKKERPDKGIETMFRVSSTNHQRLSDLADNKANIMITVNSIILSAIISLLLRRLEDYPYFVIPTLIIIIISLAAMVFAILATRPSIPDGTYTQRDVDEKKVNLLFFGNFYSMSLDNYKAGMMKVMEDREFLYGSLITDIYSQGVVLGKKYRLLRYSYNIFMFGLIISVFAFLITSILNIKH</sequence>
<organism evidence="12 13">
    <name type="scientific">Mucilaginibacter litoreus</name>
    <dbReference type="NCBI Taxonomy" id="1048221"/>
    <lineage>
        <taxon>Bacteria</taxon>
        <taxon>Pseudomonadati</taxon>
        <taxon>Bacteroidota</taxon>
        <taxon>Sphingobacteriia</taxon>
        <taxon>Sphingobacteriales</taxon>
        <taxon>Sphingobacteriaceae</taxon>
        <taxon>Mucilaginibacter</taxon>
    </lineage>
</organism>
<dbReference type="RefSeq" id="WP_377113734.1">
    <property type="nucleotide sequence ID" value="NZ_JBHTHZ010000005.1"/>
</dbReference>
<evidence type="ECO:0000259" key="10">
    <source>
        <dbReference type="Pfam" id="PF01966"/>
    </source>
</evidence>
<dbReference type="EMBL" id="JBHTHZ010000005">
    <property type="protein sequence ID" value="MFD0793640.1"/>
    <property type="molecule type" value="Genomic_DNA"/>
</dbReference>
<reference evidence="13" key="1">
    <citation type="journal article" date="2019" name="Int. J. Syst. Evol. Microbiol.">
        <title>The Global Catalogue of Microorganisms (GCM) 10K type strain sequencing project: providing services to taxonomists for standard genome sequencing and annotation.</title>
        <authorList>
            <consortium name="The Broad Institute Genomics Platform"/>
            <consortium name="The Broad Institute Genome Sequencing Center for Infectious Disease"/>
            <person name="Wu L."/>
            <person name="Ma J."/>
        </authorList>
    </citation>
    <scope>NUCLEOTIDE SEQUENCE [LARGE SCALE GENOMIC DNA]</scope>
    <source>
        <strain evidence="13">CCUG 61484</strain>
    </source>
</reference>
<evidence type="ECO:0000256" key="7">
    <source>
        <dbReference type="ARBA" id="ARBA00023136"/>
    </source>
</evidence>
<comment type="subcellular location">
    <subcellularLocation>
        <location evidence="1">Cell membrane</location>
    </subcellularLocation>
</comment>
<dbReference type="Gene3D" id="1.10.3210.10">
    <property type="entry name" value="Hypothetical protein af1432"/>
    <property type="match status" value="1"/>
</dbReference>